<reference evidence="14" key="2">
    <citation type="submission" date="2015-01" db="EMBL/GenBank/DDBJ databases">
        <title>Evolutionary Origins and Diversification of the Mycorrhizal Mutualists.</title>
        <authorList>
            <consortium name="DOE Joint Genome Institute"/>
            <consortium name="Mycorrhizal Genomics Consortium"/>
            <person name="Kohler A."/>
            <person name="Kuo A."/>
            <person name="Nagy L.G."/>
            <person name="Floudas D."/>
            <person name="Copeland A."/>
            <person name="Barry K.W."/>
            <person name="Cichocki N."/>
            <person name="Veneault-Fourrey C."/>
            <person name="LaButti K."/>
            <person name="Lindquist E.A."/>
            <person name="Lipzen A."/>
            <person name="Lundell T."/>
            <person name="Morin E."/>
            <person name="Murat C."/>
            <person name="Riley R."/>
            <person name="Ohm R."/>
            <person name="Sun H."/>
            <person name="Tunlid A."/>
            <person name="Henrissat B."/>
            <person name="Grigoriev I.V."/>
            <person name="Hibbett D.S."/>
            <person name="Martin F."/>
        </authorList>
    </citation>
    <scope>NUCLEOTIDE SEQUENCE [LARGE SCALE GENOMIC DNA]</scope>
    <source>
        <strain evidence="14">441</strain>
    </source>
</reference>
<keyword evidence="14" id="KW-1185">Reference proteome</keyword>
<reference evidence="13 14" key="1">
    <citation type="submission" date="2014-04" db="EMBL/GenBank/DDBJ databases">
        <authorList>
            <consortium name="DOE Joint Genome Institute"/>
            <person name="Kuo A."/>
            <person name="Kohler A."/>
            <person name="Costa M.D."/>
            <person name="Nagy L.G."/>
            <person name="Floudas D."/>
            <person name="Copeland A."/>
            <person name="Barry K.W."/>
            <person name="Cichocki N."/>
            <person name="Veneault-Fourrey C."/>
            <person name="LaButti K."/>
            <person name="Lindquist E.A."/>
            <person name="Lipzen A."/>
            <person name="Lundell T."/>
            <person name="Morin E."/>
            <person name="Murat C."/>
            <person name="Sun H."/>
            <person name="Tunlid A."/>
            <person name="Henrissat B."/>
            <person name="Grigoriev I.V."/>
            <person name="Hibbett D.S."/>
            <person name="Martin F."/>
            <person name="Nordberg H.P."/>
            <person name="Cantor M.N."/>
            <person name="Hua S.X."/>
        </authorList>
    </citation>
    <scope>NUCLEOTIDE SEQUENCE [LARGE SCALE GENOMIC DNA]</scope>
    <source>
        <strain evidence="13 14">441</strain>
    </source>
</reference>
<protein>
    <recommendedName>
        <fullName evidence="3">glycine--tRNA ligase</fullName>
        <ecNumber evidence="3">6.1.1.14</ecNumber>
    </recommendedName>
    <alternativeName>
        <fullName evidence="10">Diadenosine tetraphosphate synthetase</fullName>
    </alternativeName>
</protein>
<dbReference type="FunFam" id="3.40.50.800:FF:000004">
    <property type="entry name" value="Glycine--tRNA ligase 2"/>
    <property type="match status" value="1"/>
</dbReference>
<dbReference type="GO" id="GO:0070150">
    <property type="term" value="P:mitochondrial glycyl-tRNA aminoacylation"/>
    <property type="evidence" value="ECO:0007669"/>
    <property type="project" value="TreeGrafter"/>
</dbReference>
<dbReference type="GO" id="GO:0005739">
    <property type="term" value="C:mitochondrion"/>
    <property type="evidence" value="ECO:0007669"/>
    <property type="project" value="TreeGrafter"/>
</dbReference>
<keyword evidence="4" id="KW-0963">Cytoplasm</keyword>
<dbReference type="InterPro" id="IPR033731">
    <property type="entry name" value="GlyRS-like_core"/>
</dbReference>
<dbReference type="OrthoDB" id="10267474at2759"/>
<dbReference type="Pfam" id="PF03129">
    <property type="entry name" value="HGTP_anticodon"/>
    <property type="match status" value="1"/>
</dbReference>
<comment type="subcellular location">
    <subcellularLocation>
        <location evidence="1">Cytoplasm</location>
    </subcellularLocation>
</comment>
<dbReference type="InterPro" id="IPR027031">
    <property type="entry name" value="Gly-tRNA_synthase/POLG2"/>
</dbReference>
<dbReference type="CDD" id="cd00858">
    <property type="entry name" value="GlyRS_anticodon"/>
    <property type="match status" value="1"/>
</dbReference>
<dbReference type="InterPro" id="IPR006195">
    <property type="entry name" value="aa-tRNA-synth_II"/>
</dbReference>
<evidence type="ECO:0000256" key="7">
    <source>
        <dbReference type="ARBA" id="ARBA00022840"/>
    </source>
</evidence>
<dbReference type="Gene3D" id="3.40.50.800">
    <property type="entry name" value="Anticodon-binding domain"/>
    <property type="match status" value="1"/>
</dbReference>
<keyword evidence="6" id="KW-0547">Nucleotide-binding</keyword>
<dbReference type="EMBL" id="KN833814">
    <property type="protein sequence ID" value="KIK18046.1"/>
    <property type="molecule type" value="Genomic_DNA"/>
</dbReference>
<organism evidence="13 14">
    <name type="scientific">Pisolithus microcarpus 441</name>
    <dbReference type="NCBI Taxonomy" id="765257"/>
    <lineage>
        <taxon>Eukaryota</taxon>
        <taxon>Fungi</taxon>
        <taxon>Dikarya</taxon>
        <taxon>Basidiomycota</taxon>
        <taxon>Agaricomycotina</taxon>
        <taxon>Agaricomycetes</taxon>
        <taxon>Agaricomycetidae</taxon>
        <taxon>Boletales</taxon>
        <taxon>Sclerodermatineae</taxon>
        <taxon>Pisolithaceae</taxon>
        <taxon>Pisolithus</taxon>
    </lineage>
</organism>
<sequence length="812" mass="90041">MEKELKLDPTTYQYDEVWDVIQDVKQKQKETKKTDVKVLGAGRRIRKGLRLGLVPFSGRFLGDSGHRLEGAFAVAFGPNGFLVLQVPTLRFPNPPALVPGSAFDLAGLAQDRGRALGFIAATLFFARVDFFWVVFILVAPIRGVLGFRRFLGRLGQVDSALSFPGGFGPVGVGGGFTDGGAGEFFGQLGGDRDVPGVAGLYDYGPPGSSLQANIIAEWRRHFIVEDHMLELDTTIITPASVFETSGHVARFADWMVKDEVTGDVLRADHLVKNVLQARLAANLEARGLAADKDKEDEKTKKKRKVKTAAVQLPDEAVKEYESILARLDNYSGPELGQLCKTHDIRNPDTGNQVGEPQQFNLMFASSIGPTGQHPGFLRPETAQGHFLNFSRLLEFNNGRVPFASAQIGKSFRNEISPRAGLLRVREFTMGEIEHYVDPESKGHVRFPDIRYIVLPLLDRSVQLSGSVQVTQMSIGEAVDRGMVANETLGYFLARIYLFLLKIGIDPRRLRFRQHMANEMAHYATDCWDAEIENSSGWIECVGCADRAAYDLSVHSARTGHPLVVRQALKEPIVTEREVPEFNKKVLGKTLGRDAGLVQRVVGEMSQEELVRLKGELSQGSTTIPADEKQIVLTPELLTIERRTFKQSIREFTPNVIEPSFGFGRILYSLLEHSFWCREQDVERGVLSLPPLVAPTKVLIVPLSAKEEFDPLIEEVSTKLRRGGIFSRVDDSNTSIGKRYARNDELGTPFGVTLDFASLQNRTMTLRERDTTDQLIGSIDDVIAVVTDLVQGALTWEDACTRLQVYDGVQAVE</sequence>
<evidence type="ECO:0000256" key="11">
    <source>
        <dbReference type="SAM" id="Phobius"/>
    </source>
</evidence>
<evidence type="ECO:0000256" key="1">
    <source>
        <dbReference type="ARBA" id="ARBA00004496"/>
    </source>
</evidence>
<dbReference type="InterPro" id="IPR004154">
    <property type="entry name" value="Anticodon-bd"/>
</dbReference>
<dbReference type="STRING" id="765257.A0A0C9YMW5"/>
<keyword evidence="11" id="KW-0472">Membrane</keyword>
<dbReference type="Gene3D" id="3.30.930.10">
    <property type="entry name" value="Bira Bifunctional Protein, Domain 2"/>
    <property type="match status" value="1"/>
</dbReference>
<dbReference type="SUPFAM" id="SSF52954">
    <property type="entry name" value="Class II aaRS ABD-related"/>
    <property type="match status" value="1"/>
</dbReference>
<name>A0A0C9YMW5_9AGAM</name>
<dbReference type="CDD" id="cd00774">
    <property type="entry name" value="GlyRS-like_core"/>
    <property type="match status" value="1"/>
</dbReference>
<keyword evidence="9" id="KW-0030">Aminoacyl-tRNA synthetase</keyword>
<dbReference type="PROSITE" id="PS50862">
    <property type="entry name" value="AA_TRNA_LIGASE_II"/>
    <property type="match status" value="1"/>
</dbReference>
<dbReference type="InterPro" id="IPR002314">
    <property type="entry name" value="aa-tRNA-synt_IIb"/>
</dbReference>
<dbReference type="EC" id="6.1.1.14" evidence="3"/>
<keyword evidence="8" id="KW-0648">Protein biosynthesis</keyword>
<dbReference type="FunFam" id="3.30.930.10:FF:000010">
    <property type="entry name" value="Glycyl-tRNA synthetase 1"/>
    <property type="match status" value="1"/>
</dbReference>
<feature type="domain" description="Aminoacyl-transfer RNA synthetases class-II family profile" evidence="12">
    <location>
        <begin position="334"/>
        <end position="624"/>
    </location>
</feature>
<dbReference type="Gene3D" id="3.30.40.230">
    <property type="match status" value="1"/>
</dbReference>
<dbReference type="GO" id="GO:0004820">
    <property type="term" value="F:glycine-tRNA ligase activity"/>
    <property type="evidence" value="ECO:0007669"/>
    <property type="project" value="UniProtKB-EC"/>
</dbReference>
<evidence type="ECO:0000256" key="6">
    <source>
        <dbReference type="ARBA" id="ARBA00022741"/>
    </source>
</evidence>
<keyword evidence="7" id="KW-0067">ATP-binding</keyword>
<gene>
    <name evidence="13" type="ORF">PISMIDRAFT_14677</name>
</gene>
<evidence type="ECO:0000256" key="3">
    <source>
        <dbReference type="ARBA" id="ARBA00012829"/>
    </source>
</evidence>
<dbReference type="NCBIfam" id="NF003211">
    <property type="entry name" value="PRK04173.1"/>
    <property type="match status" value="1"/>
</dbReference>
<keyword evidence="11" id="KW-0812">Transmembrane</keyword>
<dbReference type="SUPFAM" id="SSF55681">
    <property type="entry name" value="Class II aaRS and biotin synthetases"/>
    <property type="match status" value="1"/>
</dbReference>
<dbReference type="NCBIfam" id="TIGR00389">
    <property type="entry name" value="glyS_dimeric"/>
    <property type="match status" value="1"/>
</dbReference>
<keyword evidence="5" id="KW-0436">Ligase</keyword>
<evidence type="ECO:0000256" key="8">
    <source>
        <dbReference type="ARBA" id="ARBA00022917"/>
    </source>
</evidence>
<dbReference type="PRINTS" id="PR01043">
    <property type="entry name" value="TRNASYNTHGLY"/>
</dbReference>
<evidence type="ECO:0000313" key="14">
    <source>
        <dbReference type="Proteomes" id="UP000054018"/>
    </source>
</evidence>
<proteinExistence type="inferred from homology"/>
<evidence type="ECO:0000256" key="9">
    <source>
        <dbReference type="ARBA" id="ARBA00023146"/>
    </source>
</evidence>
<dbReference type="Gene3D" id="3.30.720.200">
    <property type="match status" value="1"/>
</dbReference>
<dbReference type="HOGENOM" id="CLU_015515_1_2_1"/>
<evidence type="ECO:0000256" key="5">
    <source>
        <dbReference type="ARBA" id="ARBA00022598"/>
    </source>
</evidence>
<dbReference type="Proteomes" id="UP000054018">
    <property type="component" value="Unassembled WGS sequence"/>
</dbReference>
<dbReference type="PANTHER" id="PTHR10745:SF0">
    <property type="entry name" value="GLYCINE--TRNA LIGASE"/>
    <property type="match status" value="1"/>
</dbReference>
<dbReference type="InterPro" id="IPR036621">
    <property type="entry name" value="Anticodon-bd_dom_sf"/>
</dbReference>
<feature type="transmembrane region" description="Helical" evidence="11">
    <location>
        <begin position="115"/>
        <end position="139"/>
    </location>
</feature>
<evidence type="ECO:0000256" key="2">
    <source>
        <dbReference type="ARBA" id="ARBA00008226"/>
    </source>
</evidence>
<dbReference type="Pfam" id="PF00587">
    <property type="entry name" value="tRNA-synt_2b"/>
    <property type="match status" value="1"/>
</dbReference>
<dbReference type="GO" id="GO:0005524">
    <property type="term" value="F:ATP binding"/>
    <property type="evidence" value="ECO:0007669"/>
    <property type="project" value="UniProtKB-KW"/>
</dbReference>
<dbReference type="AlphaFoldDB" id="A0A0C9YMW5"/>
<accession>A0A0C9YMW5</accession>
<evidence type="ECO:0000256" key="10">
    <source>
        <dbReference type="ARBA" id="ARBA00030057"/>
    </source>
</evidence>
<evidence type="ECO:0000313" key="13">
    <source>
        <dbReference type="EMBL" id="KIK18046.1"/>
    </source>
</evidence>
<dbReference type="InterPro" id="IPR045864">
    <property type="entry name" value="aa-tRNA-synth_II/BPL/LPL"/>
</dbReference>
<evidence type="ECO:0000259" key="12">
    <source>
        <dbReference type="PROSITE" id="PS50862"/>
    </source>
</evidence>
<dbReference type="PANTHER" id="PTHR10745">
    <property type="entry name" value="GLYCYL-TRNA SYNTHETASE/DNA POLYMERASE SUBUNIT GAMMA-2"/>
    <property type="match status" value="1"/>
</dbReference>
<evidence type="ECO:0000256" key="4">
    <source>
        <dbReference type="ARBA" id="ARBA00022490"/>
    </source>
</evidence>
<keyword evidence="11" id="KW-1133">Transmembrane helix</keyword>
<comment type="similarity">
    <text evidence="2">Belongs to the class-II aminoacyl-tRNA synthetase family.</text>
</comment>
<dbReference type="InterPro" id="IPR002315">
    <property type="entry name" value="tRNA-synt_gly"/>
</dbReference>